<keyword evidence="3" id="KW-1185">Reference proteome</keyword>
<evidence type="ECO:0000256" key="1">
    <source>
        <dbReference type="SAM" id="MobiDB-lite"/>
    </source>
</evidence>
<dbReference type="AlphaFoldDB" id="A0A077M2L3"/>
<sequence>MARRADAYGIRAQAPSDWSLQIRRRPGPSAGAGVRSVGPTGDRASVPVDGVPHPVLQACTRPIPPSTGDFGGGLVDVLGPDDVFVALLEYGSEAADHGLFATQGVPRLAPSQFAGNRMPRHLPGMSASQHFFSVGGRAFCLYTVIGSHARRMALVPKADAVVRTVSVTDAATMRREGGMP</sequence>
<protein>
    <submittedName>
        <fullName evidence="2">Uncharacterized protein</fullName>
    </submittedName>
</protein>
<dbReference type="EMBL" id="CAJB01000346">
    <property type="protein sequence ID" value="CCH79252.1"/>
    <property type="molecule type" value="Genomic_DNA"/>
</dbReference>
<proteinExistence type="predicted"/>
<gene>
    <name evidence="2" type="ORF">BN12_410009</name>
</gene>
<evidence type="ECO:0000313" key="3">
    <source>
        <dbReference type="Proteomes" id="UP000035721"/>
    </source>
</evidence>
<name>A0A077M2L3_9MICO</name>
<organism evidence="2 3">
    <name type="scientific">Nostocoides japonicum T1-X7</name>
    <dbReference type="NCBI Taxonomy" id="1194083"/>
    <lineage>
        <taxon>Bacteria</taxon>
        <taxon>Bacillati</taxon>
        <taxon>Actinomycetota</taxon>
        <taxon>Actinomycetes</taxon>
        <taxon>Micrococcales</taxon>
        <taxon>Intrasporangiaceae</taxon>
        <taxon>Nostocoides</taxon>
    </lineage>
</organism>
<evidence type="ECO:0000313" key="2">
    <source>
        <dbReference type="EMBL" id="CCH79252.1"/>
    </source>
</evidence>
<dbReference type="Proteomes" id="UP000035721">
    <property type="component" value="Unassembled WGS sequence"/>
</dbReference>
<dbReference type="RefSeq" id="WP_048551206.1">
    <property type="nucleotide sequence ID" value="NZ_HF570958.1"/>
</dbReference>
<feature type="region of interest" description="Disordered" evidence="1">
    <location>
        <begin position="25"/>
        <end position="48"/>
    </location>
</feature>
<dbReference type="STRING" id="1194083.BN12_410009"/>
<comment type="caution">
    <text evidence="2">The sequence shown here is derived from an EMBL/GenBank/DDBJ whole genome shotgun (WGS) entry which is preliminary data.</text>
</comment>
<reference evidence="2 3" key="1">
    <citation type="journal article" date="2013" name="ISME J.">
        <title>A metabolic model for members of the genus Tetrasphaera involved in enhanced biological phosphorus removal.</title>
        <authorList>
            <person name="Kristiansen R."/>
            <person name="Nguyen H.T.T."/>
            <person name="Saunders A.M."/>
            <person name="Nielsen J.L."/>
            <person name="Wimmer R."/>
            <person name="Le V.Q."/>
            <person name="McIlroy S.J."/>
            <person name="Petrovski S."/>
            <person name="Seviour R.J."/>
            <person name="Calteau A."/>
            <person name="Nielsen K.L."/>
            <person name="Nielsen P.H."/>
        </authorList>
    </citation>
    <scope>NUCLEOTIDE SEQUENCE [LARGE SCALE GENOMIC DNA]</scope>
    <source>
        <strain evidence="2 3">T1-X7</strain>
    </source>
</reference>
<accession>A0A077M2L3</accession>